<feature type="compositionally biased region" description="Acidic residues" evidence="1">
    <location>
        <begin position="298"/>
        <end position="311"/>
    </location>
</feature>
<feature type="region of interest" description="Disordered" evidence="1">
    <location>
        <begin position="287"/>
        <end position="311"/>
    </location>
</feature>
<sequence length="451" mass="46946">MEPTRTHEQQQIALRPITHAHGENYGWSVGLGVEHLSLAPSQQEGRGDQGDAGHRGRQAHGRCGAAVLLGIGRVRGVTDWRVGGGHVGRVRRGCGRGVRRGLGLLLLLAGGLGGGRGRRGFGSRGRSGHVGRRSRRRCRRRRAAEEPGREQQLVHGEDDRRGVVENGGRDAGCVLAGIQRHVVAAGDDGEVVLPRAGGGQCRDAALGDLERGLGRVLRQRVVLQQRDEVGAGELAQIGEVLGLEGVVVGREQRERLVHGGLVNLHHSGGHDEARELLAAGLLEEPREVDRGGRRGAEEAGEGDGVGDLEDGEGGGLLVDALGVGGLELGAWRGGGEPDLAAAEVGDVDVPHVAGGLAGLLVERGGELGAGVEGVQLLLVEVVEESEEAERVLDVGEGEVGDERGHGAVGEDEDGDRVLAVDLVAHLGLGEVAVVQRVLRPPVEDGRDVVGG</sequence>
<dbReference type="AlphaFoldDB" id="A0A835BML5"/>
<accession>A0A835BML5</accession>
<organism evidence="2 3">
    <name type="scientific">Digitaria exilis</name>
    <dbReference type="NCBI Taxonomy" id="1010633"/>
    <lineage>
        <taxon>Eukaryota</taxon>
        <taxon>Viridiplantae</taxon>
        <taxon>Streptophyta</taxon>
        <taxon>Embryophyta</taxon>
        <taxon>Tracheophyta</taxon>
        <taxon>Spermatophyta</taxon>
        <taxon>Magnoliopsida</taxon>
        <taxon>Liliopsida</taxon>
        <taxon>Poales</taxon>
        <taxon>Poaceae</taxon>
        <taxon>PACMAD clade</taxon>
        <taxon>Panicoideae</taxon>
        <taxon>Panicodae</taxon>
        <taxon>Paniceae</taxon>
        <taxon>Anthephorinae</taxon>
        <taxon>Digitaria</taxon>
    </lineage>
</organism>
<comment type="caution">
    <text evidence="2">The sequence shown here is derived from an EMBL/GenBank/DDBJ whole genome shotgun (WGS) entry which is preliminary data.</text>
</comment>
<protein>
    <submittedName>
        <fullName evidence="2">Uncharacterized protein</fullName>
    </submittedName>
</protein>
<evidence type="ECO:0000313" key="3">
    <source>
        <dbReference type="Proteomes" id="UP000636709"/>
    </source>
</evidence>
<proteinExistence type="predicted"/>
<feature type="region of interest" description="Disordered" evidence="1">
    <location>
        <begin position="118"/>
        <end position="156"/>
    </location>
</feature>
<reference evidence="2" key="1">
    <citation type="submission" date="2020-07" db="EMBL/GenBank/DDBJ databases">
        <title>Genome sequence and genetic diversity analysis of an under-domesticated orphan crop, white fonio (Digitaria exilis).</title>
        <authorList>
            <person name="Bennetzen J.L."/>
            <person name="Chen S."/>
            <person name="Ma X."/>
            <person name="Wang X."/>
            <person name="Yssel A.E.J."/>
            <person name="Chaluvadi S.R."/>
            <person name="Johnson M."/>
            <person name="Gangashetty P."/>
            <person name="Hamidou F."/>
            <person name="Sanogo M.D."/>
            <person name="Zwaenepoel A."/>
            <person name="Wallace J."/>
            <person name="Van De Peer Y."/>
            <person name="Van Deynze A."/>
        </authorList>
    </citation>
    <scope>NUCLEOTIDE SEQUENCE</scope>
    <source>
        <tissue evidence="2">Leaves</tissue>
    </source>
</reference>
<name>A0A835BML5_9POAL</name>
<dbReference type="EMBL" id="JACEFO010001785">
    <property type="protein sequence ID" value="KAF8702535.1"/>
    <property type="molecule type" value="Genomic_DNA"/>
</dbReference>
<evidence type="ECO:0000313" key="2">
    <source>
        <dbReference type="EMBL" id="KAF8702535.1"/>
    </source>
</evidence>
<keyword evidence="3" id="KW-1185">Reference proteome</keyword>
<feature type="compositionally biased region" description="Basic and acidic residues" evidence="1">
    <location>
        <begin position="287"/>
        <end position="297"/>
    </location>
</feature>
<evidence type="ECO:0000256" key="1">
    <source>
        <dbReference type="SAM" id="MobiDB-lite"/>
    </source>
</evidence>
<dbReference type="Proteomes" id="UP000636709">
    <property type="component" value="Unassembled WGS sequence"/>
</dbReference>
<gene>
    <name evidence="2" type="ORF">HU200_032917</name>
</gene>
<feature type="compositionally biased region" description="Basic residues" evidence="1">
    <location>
        <begin position="118"/>
        <end position="142"/>
    </location>
</feature>